<keyword evidence="1" id="KW-0812">Transmembrane</keyword>
<sequence length="149" mass="17776">MNNINHLFKQLHLQSTNHKKYVTLKKIGISLLWFIFWLLIYGICVFIQPELVFIPMLLNLPLATFFCIGIILQFLSIFIFHYPESYDILVKFLVLFFSFSLNFIYRNLIFQNPISLGKIIKFRAIEFLLWLIPWLITILFLGTIVRLTQ</sequence>
<keyword evidence="1" id="KW-0472">Membrane</keyword>
<proteinExistence type="predicted"/>
<dbReference type="Proteomes" id="UP000437131">
    <property type="component" value="Unassembled WGS sequence"/>
</dbReference>
<evidence type="ECO:0000313" key="3">
    <source>
        <dbReference type="Proteomes" id="UP000437131"/>
    </source>
</evidence>
<accession>A0A844GTC1</accession>
<dbReference type="AlphaFoldDB" id="A0A844GTC1"/>
<feature type="transmembrane region" description="Helical" evidence="1">
    <location>
        <begin position="59"/>
        <end position="82"/>
    </location>
</feature>
<name>A0A844GTC1_9CHRO</name>
<protein>
    <submittedName>
        <fullName evidence="2">Uncharacterized protein</fullName>
    </submittedName>
</protein>
<evidence type="ECO:0000256" key="1">
    <source>
        <dbReference type="SAM" id="Phobius"/>
    </source>
</evidence>
<dbReference type="RefSeq" id="WP_015219520.1">
    <property type="nucleotide sequence ID" value="NZ_WMIA01000016.1"/>
</dbReference>
<keyword evidence="1" id="KW-1133">Transmembrane helix</keyword>
<gene>
    <name evidence="2" type="ORF">GGC33_12540</name>
</gene>
<dbReference type="EMBL" id="WMIA01000016">
    <property type="protein sequence ID" value="MTF39747.1"/>
    <property type="molecule type" value="Genomic_DNA"/>
</dbReference>
<comment type="caution">
    <text evidence="2">The sequence shown here is derived from an EMBL/GenBank/DDBJ whole genome shotgun (WGS) entry which is preliminary data.</text>
</comment>
<organism evidence="2 3">
    <name type="scientific">Cyanobacterium aponinum 0216</name>
    <dbReference type="NCBI Taxonomy" id="2676140"/>
    <lineage>
        <taxon>Bacteria</taxon>
        <taxon>Bacillati</taxon>
        <taxon>Cyanobacteriota</taxon>
        <taxon>Cyanophyceae</taxon>
        <taxon>Oscillatoriophycideae</taxon>
        <taxon>Chroococcales</taxon>
        <taxon>Geminocystaceae</taxon>
        <taxon>Cyanobacterium</taxon>
    </lineage>
</organism>
<evidence type="ECO:0000313" key="2">
    <source>
        <dbReference type="EMBL" id="MTF39747.1"/>
    </source>
</evidence>
<feature type="transmembrane region" description="Helical" evidence="1">
    <location>
        <begin position="88"/>
        <end position="106"/>
    </location>
</feature>
<reference evidence="2 3" key="1">
    <citation type="submission" date="2019-11" db="EMBL/GenBank/DDBJ databases">
        <title>Isolation of a new High Light Tolerant Cyanobacteria.</title>
        <authorList>
            <person name="Dobson Z."/>
            <person name="Vaughn N."/>
            <person name="Vaughn M."/>
            <person name="Fromme P."/>
            <person name="Mazor Y."/>
        </authorList>
    </citation>
    <scope>NUCLEOTIDE SEQUENCE [LARGE SCALE GENOMIC DNA]</scope>
    <source>
        <strain evidence="2 3">0216</strain>
    </source>
</reference>
<feature type="transmembrane region" description="Helical" evidence="1">
    <location>
        <begin position="127"/>
        <end position="147"/>
    </location>
</feature>
<feature type="transmembrane region" description="Helical" evidence="1">
    <location>
        <begin position="27"/>
        <end position="47"/>
    </location>
</feature>